<dbReference type="Proteomes" id="UP001182556">
    <property type="component" value="Unassembled WGS sequence"/>
</dbReference>
<proteinExistence type="predicted"/>
<reference evidence="3" key="1">
    <citation type="submission" date="2023-02" db="EMBL/GenBank/DDBJ databases">
        <title>Identification and recombinant expression of a fungal hydrolase from Papiliotrema laurentii that hydrolyzes apple cutin and clears colloidal polyester polyurethane.</title>
        <authorList>
            <consortium name="DOE Joint Genome Institute"/>
            <person name="Roman V.A."/>
            <person name="Bojanowski C."/>
            <person name="Crable B.R."/>
            <person name="Wagner D.N."/>
            <person name="Hung C.S."/>
            <person name="Nadeau L.J."/>
            <person name="Schratz L."/>
            <person name="Haridas S."/>
            <person name="Pangilinan J."/>
            <person name="Lipzen A."/>
            <person name="Na H."/>
            <person name="Yan M."/>
            <person name="Ng V."/>
            <person name="Grigoriev I.V."/>
            <person name="Spatafora J.W."/>
            <person name="Barlow D."/>
            <person name="Biffinger J."/>
            <person name="Kelley-Loughnane N."/>
            <person name="Varaljay V.A."/>
            <person name="Crookes-Goodson W.J."/>
        </authorList>
    </citation>
    <scope>NUCLEOTIDE SEQUENCE</scope>
    <source>
        <strain evidence="3">5307AH</strain>
    </source>
</reference>
<gene>
    <name evidence="3" type="ORF">DB88DRAFT_479636</name>
</gene>
<keyword evidence="2" id="KW-0472">Membrane</keyword>
<evidence type="ECO:0000313" key="4">
    <source>
        <dbReference type="Proteomes" id="UP001182556"/>
    </source>
</evidence>
<feature type="region of interest" description="Disordered" evidence="1">
    <location>
        <begin position="423"/>
        <end position="463"/>
    </location>
</feature>
<feature type="region of interest" description="Disordered" evidence="1">
    <location>
        <begin position="87"/>
        <end position="147"/>
    </location>
</feature>
<protein>
    <submittedName>
        <fullName evidence="3">Uncharacterized protein</fullName>
    </submittedName>
</protein>
<dbReference type="AlphaFoldDB" id="A0AAD9FX25"/>
<evidence type="ECO:0000256" key="2">
    <source>
        <dbReference type="SAM" id="Phobius"/>
    </source>
</evidence>
<keyword evidence="2" id="KW-1133">Transmembrane helix</keyword>
<evidence type="ECO:0000313" key="3">
    <source>
        <dbReference type="EMBL" id="KAK1927872.1"/>
    </source>
</evidence>
<feature type="compositionally biased region" description="Polar residues" evidence="1">
    <location>
        <begin position="87"/>
        <end position="138"/>
    </location>
</feature>
<feature type="region of interest" description="Disordered" evidence="1">
    <location>
        <begin position="217"/>
        <end position="270"/>
    </location>
</feature>
<sequence>MPWVEIVNSTPVQVMAPGGDIYTSYVLQTTTTWLDLATATATTTKANAVSPSPTAAYSGANANAAYSSVNAAYPSANAANNLANANQTGPYASESSAGPSKTYDTTSSGQTASPVGYNASSGLNNPYSSLPGNSTISQVAGDGGTSSNPSTTFLKAGIPAIIVLLTIAAIYVYVRRRRTRERAFGQQRDMDQLPTTQSATQSRLDLARTDLYDVVPLPPPPPVRYSQVPGVPARSGRPAPPLPPRRGDLPPSLAALPGRDRRSMTESSWADDSELDALATDGSSLARTISTYSTSSLHSDATATLSSGNPFDHPAYTLISATRRPAHSSSAGLTLTGDTAIPTGTWTSLPSTLNVDTMTASDPFADGQTPLLDETSPISPLSLAVTTTSHRSRAGLDEIFGGNTPATVLSRGTTFIQHIDAGRAPSQRAGVPEPGRVGEGEVHIPPTYMELYPGEPAGRAERP</sequence>
<organism evidence="3 4">
    <name type="scientific">Papiliotrema laurentii</name>
    <name type="common">Cryptococcus laurentii</name>
    <dbReference type="NCBI Taxonomy" id="5418"/>
    <lineage>
        <taxon>Eukaryota</taxon>
        <taxon>Fungi</taxon>
        <taxon>Dikarya</taxon>
        <taxon>Basidiomycota</taxon>
        <taxon>Agaricomycotina</taxon>
        <taxon>Tremellomycetes</taxon>
        <taxon>Tremellales</taxon>
        <taxon>Rhynchogastremaceae</taxon>
        <taxon>Papiliotrema</taxon>
    </lineage>
</organism>
<dbReference type="EMBL" id="JAODAN010000001">
    <property type="protein sequence ID" value="KAK1927872.1"/>
    <property type="molecule type" value="Genomic_DNA"/>
</dbReference>
<name>A0AAD9FX25_PAPLA</name>
<comment type="caution">
    <text evidence="3">The sequence shown here is derived from an EMBL/GenBank/DDBJ whole genome shotgun (WGS) entry which is preliminary data.</text>
</comment>
<keyword evidence="4" id="KW-1185">Reference proteome</keyword>
<accession>A0AAD9FX25</accession>
<evidence type="ECO:0000256" key="1">
    <source>
        <dbReference type="SAM" id="MobiDB-lite"/>
    </source>
</evidence>
<keyword evidence="2" id="KW-0812">Transmembrane</keyword>
<feature type="transmembrane region" description="Helical" evidence="2">
    <location>
        <begin position="156"/>
        <end position="174"/>
    </location>
</feature>